<dbReference type="PROSITE" id="PS52004">
    <property type="entry name" value="KS3_2"/>
    <property type="match status" value="1"/>
</dbReference>
<sequence>MRHYALTAMGMVNVLGDRLETIEPRLFAGDVSRLQEHPLRTTGERVLIGRVREELPGFPPRMQHYDCRNHRLILAATSQIAEEAEAVVRRFGADRVAVVMGSSTAGLDASEQAFFHWREHGALPAQFAYETQHEMGSVSKLVADLTGARGPAYTHSTACTSSAKVFASAASLLDMGICDAVITGGVDVLCSVPLNGFEALGSLTREHTLPMSRHRTGLIIGEGAAMFVLTRERRDGAVHLRGIGESCDAHHISAPHPDGLGAEAAMRGALADADLAPDEVHYLNLHGTGTPLNDAMEAKAVTRVFDGIPCSSTKPLVGHGLGVAGATELGFCWLALTRGRAGDYPLPPHVWDGQADEVLPTMNLVAAGGRLSRSGPVRFMSNSFAFGGNNCSVIIERS</sequence>
<accession>A0A8A4TJ86</accession>
<evidence type="ECO:0000256" key="3">
    <source>
        <dbReference type="RuleBase" id="RU003694"/>
    </source>
</evidence>
<dbReference type="InterPro" id="IPR020841">
    <property type="entry name" value="PKS_Beta-ketoAc_synthase_dom"/>
</dbReference>
<reference evidence="5" key="1">
    <citation type="submission" date="2021-03" db="EMBL/GenBank/DDBJ databases">
        <title>Acanthopleuribacteraceae sp. M133.</title>
        <authorList>
            <person name="Wang G."/>
        </authorList>
    </citation>
    <scope>NUCLEOTIDE SEQUENCE</scope>
    <source>
        <strain evidence="5">M133</strain>
    </source>
</reference>
<dbReference type="SUPFAM" id="SSF53901">
    <property type="entry name" value="Thiolase-like"/>
    <property type="match status" value="2"/>
</dbReference>
<dbReference type="Gene3D" id="3.40.47.10">
    <property type="match status" value="1"/>
</dbReference>
<dbReference type="KEGG" id="scor:J3U87_28505"/>
<dbReference type="Proteomes" id="UP000663929">
    <property type="component" value="Chromosome"/>
</dbReference>
<dbReference type="PANTHER" id="PTHR11712:SF320">
    <property type="entry name" value="BETA-KETOACYL SYNTHASE"/>
    <property type="match status" value="1"/>
</dbReference>
<dbReference type="GO" id="GO:0006633">
    <property type="term" value="P:fatty acid biosynthetic process"/>
    <property type="evidence" value="ECO:0007669"/>
    <property type="project" value="TreeGrafter"/>
</dbReference>
<dbReference type="InterPro" id="IPR014031">
    <property type="entry name" value="Ketoacyl_synth_C"/>
</dbReference>
<keyword evidence="6" id="KW-1185">Reference proteome</keyword>
<evidence type="ECO:0000313" key="6">
    <source>
        <dbReference type="Proteomes" id="UP000663929"/>
    </source>
</evidence>
<dbReference type="InterPro" id="IPR014030">
    <property type="entry name" value="Ketoacyl_synth_N"/>
</dbReference>
<organism evidence="5 6">
    <name type="scientific">Sulfidibacter corallicola</name>
    <dbReference type="NCBI Taxonomy" id="2818388"/>
    <lineage>
        <taxon>Bacteria</taxon>
        <taxon>Pseudomonadati</taxon>
        <taxon>Acidobacteriota</taxon>
        <taxon>Holophagae</taxon>
        <taxon>Acanthopleuribacterales</taxon>
        <taxon>Acanthopleuribacteraceae</taxon>
        <taxon>Sulfidibacter</taxon>
    </lineage>
</organism>
<dbReference type="InterPro" id="IPR016039">
    <property type="entry name" value="Thiolase-like"/>
</dbReference>
<feature type="domain" description="Ketosynthase family 3 (KS3)" evidence="4">
    <location>
        <begin position="1"/>
        <end position="397"/>
    </location>
</feature>
<dbReference type="Pfam" id="PF02801">
    <property type="entry name" value="Ketoacyl-synt_C"/>
    <property type="match status" value="1"/>
</dbReference>
<dbReference type="EMBL" id="CP071793">
    <property type="protein sequence ID" value="QTD49547.1"/>
    <property type="molecule type" value="Genomic_DNA"/>
</dbReference>
<keyword evidence="2 3" id="KW-0808">Transferase</keyword>
<dbReference type="CDD" id="cd00834">
    <property type="entry name" value="KAS_I_II"/>
    <property type="match status" value="1"/>
</dbReference>
<dbReference type="SMART" id="SM00825">
    <property type="entry name" value="PKS_KS"/>
    <property type="match status" value="1"/>
</dbReference>
<dbReference type="Pfam" id="PF00109">
    <property type="entry name" value="ketoacyl-synt"/>
    <property type="match status" value="1"/>
</dbReference>
<evidence type="ECO:0000256" key="2">
    <source>
        <dbReference type="ARBA" id="ARBA00022679"/>
    </source>
</evidence>
<evidence type="ECO:0000313" key="5">
    <source>
        <dbReference type="EMBL" id="QTD49547.1"/>
    </source>
</evidence>
<dbReference type="GO" id="GO:0004315">
    <property type="term" value="F:3-oxoacyl-[acyl-carrier-protein] synthase activity"/>
    <property type="evidence" value="ECO:0007669"/>
    <property type="project" value="TreeGrafter"/>
</dbReference>
<dbReference type="InterPro" id="IPR000794">
    <property type="entry name" value="Beta-ketoacyl_synthase"/>
</dbReference>
<comment type="similarity">
    <text evidence="1 3">Belongs to the thiolase-like superfamily. Beta-ketoacyl-ACP synthases family.</text>
</comment>
<protein>
    <submittedName>
        <fullName evidence="5">Beta-ketoacyl-ACP synthase</fullName>
    </submittedName>
</protein>
<gene>
    <name evidence="5" type="ORF">J3U87_28505</name>
</gene>
<name>A0A8A4TJ86_SULCO</name>
<dbReference type="GO" id="GO:0005829">
    <property type="term" value="C:cytosol"/>
    <property type="evidence" value="ECO:0007669"/>
    <property type="project" value="TreeGrafter"/>
</dbReference>
<dbReference type="AlphaFoldDB" id="A0A8A4TJ86"/>
<dbReference type="RefSeq" id="WP_237379178.1">
    <property type="nucleotide sequence ID" value="NZ_CP071793.1"/>
</dbReference>
<proteinExistence type="inferred from homology"/>
<dbReference type="NCBIfam" id="NF006618">
    <property type="entry name" value="PRK09185.1"/>
    <property type="match status" value="1"/>
</dbReference>
<dbReference type="PANTHER" id="PTHR11712">
    <property type="entry name" value="POLYKETIDE SYNTHASE-RELATED"/>
    <property type="match status" value="1"/>
</dbReference>
<evidence type="ECO:0000256" key="1">
    <source>
        <dbReference type="ARBA" id="ARBA00008467"/>
    </source>
</evidence>
<evidence type="ECO:0000259" key="4">
    <source>
        <dbReference type="PROSITE" id="PS52004"/>
    </source>
</evidence>